<dbReference type="OrthoDB" id="8641953at2"/>
<name>A0A379IV42_ECTME</name>
<sequence>MSTIGGIGSYGGISLSGFRNKPSEEQGELALMARNVEKTTRTASAESEREFRARQATEEGFARLRVALQTTAEGQVETGVSSGTVEKPLAEDSGDAALAEFMAYMAMTPAEKIRYGILKEMGLTEEDIEAMSPEQQQAVEQEIAQRMKDRAEMQAQEEGRGRSYGLI</sequence>
<evidence type="ECO:0000313" key="2">
    <source>
        <dbReference type="EMBL" id="SUD40032.1"/>
    </source>
</evidence>
<dbReference type="RefSeq" id="WP_013715633.1">
    <property type="nucleotide sequence ID" value="NZ_CAXYQS010000002.1"/>
</dbReference>
<reference evidence="2 3" key="1">
    <citation type="submission" date="2018-06" db="EMBL/GenBank/DDBJ databases">
        <authorList>
            <consortium name="Pathogen Informatics"/>
            <person name="Doyle S."/>
        </authorList>
    </citation>
    <scope>NUCLEOTIDE SEQUENCE [LARGE SCALE GENOMIC DNA]</scope>
    <source>
        <strain evidence="2 3">NCTC10899</strain>
    </source>
</reference>
<proteinExistence type="predicted"/>
<dbReference type="Proteomes" id="UP000254260">
    <property type="component" value="Unassembled WGS sequence"/>
</dbReference>
<gene>
    <name evidence="2" type="ORF">NCTC10899_02864</name>
</gene>
<feature type="region of interest" description="Disordered" evidence="1">
    <location>
        <begin position="144"/>
        <end position="167"/>
    </location>
</feature>
<dbReference type="EMBL" id="UGUU01000001">
    <property type="protein sequence ID" value="SUD40032.1"/>
    <property type="molecule type" value="Genomic_DNA"/>
</dbReference>
<protein>
    <submittedName>
        <fullName evidence="2">Uncharacterized protein</fullName>
    </submittedName>
</protein>
<dbReference type="AlphaFoldDB" id="A0A379IV42"/>
<feature type="compositionally biased region" description="Basic and acidic residues" evidence="1">
    <location>
        <begin position="144"/>
        <end position="161"/>
    </location>
</feature>
<evidence type="ECO:0000256" key="1">
    <source>
        <dbReference type="SAM" id="MobiDB-lite"/>
    </source>
</evidence>
<organism evidence="2 3">
    <name type="scientific">Ectopseudomonas mendocina</name>
    <name type="common">Pseudomonas mendocina</name>
    <dbReference type="NCBI Taxonomy" id="300"/>
    <lineage>
        <taxon>Bacteria</taxon>
        <taxon>Pseudomonadati</taxon>
        <taxon>Pseudomonadota</taxon>
        <taxon>Gammaproteobacteria</taxon>
        <taxon>Pseudomonadales</taxon>
        <taxon>Pseudomonadaceae</taxon>
        <taxon>Ectopseudomonas</taxon>
    </lineage>
</organism>
<evidence type="ECO:0000313" key="3">
    <source>
        <dbReference type="Proteomes" id="UP000254260"/>
    </source>
</evidence>
<accession>A0A379IV42</accession>
<dbReference type="GeneID" id="57606534"/>